<feature type="domain" description="Nudix hydrolase" evidence="6">
    <location>
        <begin position="17"/>
        <end position="146"/>
    </location>
</feature>
<name>A0ABV7PY91_9ACTN</name>
<comment type="caution">
    <text evidence="7">The sequence shown here is derived from an EMBL/GenBank/DDBJ whole genome shotgun (WGS) entry which is preliminary data.</text>
</comment>
<dbReference type="InterPro" id="IPR020084">
    <property type="entry name" value="NUDIX_hydrolase_CS"/>
</dbReference>
<keyword evidence="8" id="KW-1185">Reference proteome</keyword>
<dbReference type="Gene3D" id="3.90.79.10">
    <property type="entry name" value="Nucleoside Triphosphate Pyrophosphohydrolase"/>
    <property type="match status" value="1"/>
</dbReference>
<proteinExistence type="inferred from homology"/>
<dbReference type="InterPro" id="IPR020476">
    <property type="entry name" value="Nudix_hydrolase"/>
</dbReference>
<keyword evidence="4" id="KW-0460">Magnesium</keyword>
<accession>A0ABV7PY91</accession>
<protein>
    <submittedName>
        <fullName evidence="7">NUDIX domain-containing protein</fullName>
    </submittedName>
</protein>
<evidence type="ECO:0000256" key="4">
    <source>
        <dbReference type="ARBA" id="ARBA00022842"/>
    </source>
</evidence>
<evidence type="ECO:0000259" key="6">
    <source>
        <dbReference type="PROSITE" id="PS51462"/>
    </source>
</evidence>
<organism evidence="7 8">
    <name type="scientific">Glycomyces rhizosphaerae</name>
    <dbReference type="NCBI Taxonomy" id="2054422"/>
    <lineage>
        <taxon>Bacteria</taxon>
        <taxon>Bacillati</taxon>
        <taxon>Actinomycetota</taxon>
        <taxon>Actinomycetes</taxon>
        <taxon>Glycomycetales</taxon>
        <taxon>Glycomycetaceae</taxon>
        <taxon>Glycomyces</taxon>
    </lineage>
</organism>
<gene>
    <name evidence="7" type="ORF">ACFO8M_10895</name>
</gene>
<dbReference type="InterPro" id="IPR015797">
    <property type="entry name" value="NUDIX_hydrolase-like_dom_sf"/>
</dbReference>
<dbReference type="PANTHER" id="PTHR43046:SF12">
    <property type="entry name" value="GDP-MANNOSE MANNOSYL HYDROLASE"/>
    <property type="match status" value="1"/>
</dbReference>
<evidence type="ECO:0000256" key="3">
    <source>
        <dbReference type="ARBA" id="ARBA00022801"/>
    </source>
</evidence>
<reference evidence="8" key="1">
    <citation type="journal article" date="2019" name="Int. J. Syst. Evol. Microbiol.">
        <title>The Global Catalogue of Microorganisms (GCM) 10K type strain sequencing project: providing services to taxonomists for standard genome sequencing and annotation.</title>
        <authorList>
            <consortium name="The Broad Institute Genomics Platform"/>
            <consortium name="The Broad Institute Genome Sequencing Center for Infectious Disease"/>
            <person name="Wu L."/>
            <person name="Ma J."/>
        </authorList>
    </citation>
    <scope>NUCLEOTIDE SEQUENCE [LARGE SCALE GENOMIC DNA]</scope>
    <source>
        <strain evidence="8">CGMCC 4.7396</strain>
    </source>
</reference>
<evidence type="ECO:0000313" key="8">
    <source>
        <dbReference type="Proteomes" id="UP001595712"/>
    </source>
</evidence>
<dbReference type="Pfam" id="PF00293">
    <property type="entry name" value="NUDIX"/>
    <property type="match status" value="1"/>
</dbReference>
<evidence type="ECO:0000313" key="7">
    <source>
        <dbReference type="EMBL" id="MFC3492991.1"/>
    </source>
</evidence>
<dbReference type="PRINTS" id="PR00502">
    <property type="entry name" value="NUDIXFAMILY"/>
</dbReference>
<evidence type="ECO:0000256" key="1">
    <source>
        <dbReference type="ARBA" id="ARBA00001946"/>
    </source>
</evidence>
<dbReference type="PROSITE" id="PS51462">
    <property type="entry name" value="NUDIX"/>
    <property type="match status" value="1"/>
</dbReference>
<dbReference type="PROSITE" id="PS00893">
    <property type="entry name" value="NUDIX_BOX"/>
    <property type="match status" value="1"/>
</dbReference>
<keyword evidence="3 5" id="KW-0378">Hydrolase</keyword>
<dbReference type="RefSeq" id="WP_387974590.1">
    <property type="nucleotide sequence ID" value="NZ_JBHRWO010000010.1"/>
</dbReference>
<sequence length="159" mass="18083">MSRNEWLPPEQWVDRLPKNIAAACALFTDPTGRVLLVKPNYRGHWLFVGGMLDEGETPEQACRREVKEEIGLDVEFGRLLLVNWTPPMPERPLPLIVFIFDGGVIEPDQIRLDPGELDEYRFLEPDQALPLLSVNEQKRMTVALEARRTGATRYLSGGN</sequence>
<dbReference type="InterPro" id="IPR000086">
    <property type="entry name" value="NUDIX_hydrolase_dom"/>
</dbReference>
<dbReference type="Proteomes" id="UP001595712">
    <property type="component" value="Unassembled WGS sequence"/>
</dbReference>
<comment type="similarity">
    <text evidence="2 5">Belongs to the Nudix hydrolase family.</text>
</comment>
<dbReference type="CDD" id="cd18876">
    <property type="entry name" value="NUDIX_Hydrolase"/>
    <property type="match status" value="1"/>
</dbReference>
<dbReference type="SUPFAM" id="SSF55811">
    <property type="entry name" value="Nudix"/>
    <property type="match status" value="1"/>
</dbReference>
<evidence type="ECO:0000256" key="5">
    <source>
        <dbReference type="RuleBase" id="RU003476"/>
    </source>
</evidence>
<evidence type="ECO:0000256" key="2">
    <source>
        <dbReference type="ARBA" id="ARBA00005582"/>
    </source>
</evidence>
<dbReference type="PANTHER" id="PTHR43046">
    <property type="entry name" value="GDP-MANNOSE MANNOSYL HYDROLASE"/>
    <property type="match status" value="1"/>
</dbReference>
<comment type="cofactor">
    <cofactor evidence="1">
        <name>Mg(2+)</name>
        <dbReference type="ChEBI" id="CHEBI:18420"/>
    </cofactor>
</comment>
<dbReference type="EMBL" id="JBHRWO010000010">
    <property type="protein sequence ID" value="MFC3492991.1"/>
    <property type="molecule type" value="Genomic_DNA"/>
</dbReference>